<name>A0A0B0EL63_9BACT</name>
<evidence type="ECO:0000256" key="11">
    <source>
        <dbReference type="ARBA" id="ARBA00023136"/>
    </source>
</evidence>
<evidence type="ECO:0000256" key="3">
    <source>
        <dbReference type="ARBA" id="ARBA00022475"/>
    </source>
</evidence>
<dbReference type="GO" id="GO:0015648">
    <property type="term" value="F:lipid-linked peptidoglycan transporter activity"/>
    <property type="evidence" value="ECO:0007669"/>
    <property type="project" value="TreeGrafter"/>
</dbReference>
<feature type="transmembrane region" description="Helical" evidence="21">
    <location>
        <begin position="137"/>
        <end position="156"/>
    </location>
</feature>
<feature type="transmembrane region" description="Helical" evidence="21">
    <location>
        <begin position="328"/>
        <end position="351"/>
    </location>
</feature>
<accession>A0A0B0EL63</accession>
<evidence type="ECO:0000256" key="9">
    <source>
        <dbReference type="ARBA" id="ARBA00022984"/>
    </source>
</evidence>
<evidence type="ECO:0000256" key="16">
    <source>
        <dbReference type="ARBA" id="ARBA00038053"/>
    </source>
</evidence>
<organism evidence="22 23">
    <name type="scientific">Candidatus Scalindua brodae</name>
    <dbReference type="NCBI Taxonomy" id="237368"/>
    <lineage>
        <taxon>Bacteria</taxon>
        <taxon>Pseudomonadati</taxon>
        <taxon>Planctomycetota</taxon>
        <taxon>Candidatus Brocadiia</taxon>
        <taxon>Candidatus Brocadiales</taxon>
        <taxon>Candidatus Scalinduaceae</taxon>
        <taxon>Candidatus Scalindua</taxon>
    </lineage>
</organism>
<dbReference type="EMBL" id="JRYO01000092">
    <property type="protein sequence ID" value="KHE92776.1"/>
    <property type="molecule type" value="Genomic_DNA"/>
</dbReference>
<evidence type="ECO:0000256" key="1">
    <source>
        <dbReference type="ARBA" id="ARBA00004651"/>
    </source>
</evidence>
<evidence type="ECO:0000256" key="4">
    <source>
        <dbReference type="ARBA" id="ARBA00022618"/>
    </source>
</evidence>
<feature type="transmembrane region" description="Helical" evidence="21">
    <location>
        <begin position="165"/>
        <end position="184"/>
    </location>
</feature>
<evidence type="ECO:0000256" key="14">
    <source>
        <dbReference type="ARBA" id="ARBA00032370"/>
    </source>
</evidence>
<reference evidence="22 23" key="1">
    <citation type="submission" date="2014-10" db="EMBL/GenBank/DDBJ databases">
        <title>Draft genome of anammox bacterium scalindua brodae, obtained using differential coverage binning of sequence data from two enrichment reactors.</title>
        <authorList>
            <person name="Speth D.R."/>
            <person name="Russ L."/>
            <person name="Kartal B."/>
            <person name="Op den Camp H.J."/>
            <person name="Dutilh B.E."/>
            <person name="Jetten M.S."/>
        </authorList>
    </citation>
    <scope>NUCLEOTIDE SEQUENCE [LARGE SCALE GENOMIC DNA]</scope>
    <source>
        <strain evidence="22">RU1</strain>
    </source>
</reference>
<dbReference type="Pfam" id="PF01098">
    <property type="entry name" value="FTSW_RODA_SPOVE"/>
    <property type="match status" value="1"/>
</dbReference>
<evidence type="ECO:0000256" key="18">
    <source>
        <dbReference type="ARBA" id="ARBA00041418"/>
    </source>
</evidence>
<evidence type="ECO:0000256" key="6">
    <source>
        <dbReference type="ARBA" id="ARBA00022679"/>
    </source>
</evidence>
<evidence type="ECO:0000313" key="23">
    <source>
        <dbReference type="Proteomes" id="UP000030652"/>
    </source>
</evidence>
<proteinExistence type="inferred from homology"/>
<dbReference type="EC" id="2.4.99.28" evidence="19"/>
<keyword evidence="6" id="KW-0808">Transferase</keyword>
<feature type="transmembrane region" description="Helical" evidence="21">
    <location>
        <begin position="363"/>
        <end position="384"/>
    </location>
</feature>
<sequence>MNVLRSQHAYGKDVQSGQDAGFSFTAIRSLEPTNVIMYLVTTFLLIGIIMIYSTSSAKVTDSAYSMNTVFLRHVMWVSIGIIGMLTMMRIDYHYLQKYHTAILIVALAGLVVVLIPEIGTVTYGARRWVRFGSYFGYQPSEFAKLAMIIFMSGYIAKNQEKMSTFARGFVVPIILVGVVSLLILKEPDFGTAMFISMISFVLIMVGGTRIVYVIFTMIASIPHVYQIMHNIPTYRHNRLLAFLDPWKDPMGIGYQIIQSWIALGSGGVVGLGMGESRQKMFFLPMSDNDFIFSIIGEEFGFIGTTCIIVMFALLTWQGIRVCKDAPDVFGFFLSLGITISLGLQAAINIAVVTGSIPTKGLPLPFISTGGSSILLSMLGIGILLNIAKQSGKIDVSASNIENHRSFVT</sequence>
<comment type="subcellular location">
    <subcellularLocation>
        <location evidence="1">Cell membrane</location>
        <topology evidence="1">Multi-pass membrane protein</topology>
    </subcellularLocation>
</comment>
<evidence type="ECO:0000256" key="5">
    <source>
        <dbReference type="ARBA" id="ARBA00022676"/>
    </source>
</evidence>
<keyword evidence="4 22" id="KW-0132">Cell division</keyword>
<feature type="transmembrane region" description="Helical" evidence="21">
    <location>
        <begin position="102"/>
        <end position="125"/>
    </location>
</feature>
<feature type="transmembrane region" description="Helical" evidence="21">
    <location>
        <begin position="252"/>
        <end position="271"/>
    </location>
</feature>
<evidence type="ECO:0000256" key="13">
    <source>
        <dbReference type="ARBA" id="ARBA00023316"/>
    </source>
</evidence>
<keyword evidence="12" id="KW-0131">Cell cycle</keyword>
<evidence type="ECO:0000256" key="20">
    <source>
        <dbReference type="ARBA" id="ARBA00049902"/>
    </source>
</evidence>
<dbReference type="Proteomes" id="UP000030652">
    <property type="component" value="Unassembled WGS sequence"/>
</dbReference>
<evidence type="ECO:0000313" key="22">
    <source>
        <dbReference type="EMBL" id="KHE92776.1"/>
    </source>
</evidence>
<dbReference type="GO" id="GO:0051301">
    <property type="term" value="P:cell division"/>
    <property type="evidence" value="ECO:0007669"/>
    <property type="project" value="UniProtKB-KW"/>
</dbReference>
<dbReference type="GO" id="GO:0032153">
    <property type="term" value="C:cell division site"/>
    <property type="evidence" value="ECO:0007669"/>
    <property type="project" value="TreeGrafter"/>
</dbReference>
<gene>
    <name evidence="22" type="primary">ftsW</name>
    <name evidence="22" type="ORF">SCABRO_01464</name>
</gene>
<feature type="transmembrane region" description="Helical" evidence="21">
    <location>
        <begin position="73"/>
        <end position="90"/>
    </location>
</feature>
<comment type="catalytic activity">
    <reaction evidence="20">
        <text>[GlcNAc-(1-&gt;4)-Mur2Ac(oyl-L-Ala-gamma-D-Glu-L-Lys-D-Ala-D-Ala)](n)-di-trans,octa-cis-undecaprenyl diphosphate + beta-D-GlcNAc-(1-&gt;4)-Mur2Ac(oyl-L-Ala-gamma-D-Glu-L-Lys-D-Ala-D-Ala)-di-trans,octa-cis-undecaprenyl diphosphate = [GlcNAc-(1-&gt;4)-Mur2Ac(oyl-L-Ala-gamma-D-Glu-L-Lys-D-Ala-D-Ala)](n+1)-di-trans,octa-cis-undecaprenyl diphosphate + di-trans,octa-cis-undecaprenyl diphosphate + H(+)</text>
        <dbReference type="Rhea" id="RHEA:23708"/>
        <dbReference type="Rhea" id="RHEA-COMP:9602"/>
        <dbReference type="Rhea" id="RHEA-COMP:9603"/>
        <dbReference type="ChEBI" id="CHEBI:15378"/>
        <dbReference type="ChEBI" id="CHEBI:58405"/>
        <dbReference type="ChEBI" id="CHEBI:60033"/>
        <dbReference type="ChEBI" id="CHEBI:78435"/>
        <dbReference type="EC" id="2.4.99.28"/>
    </reaction>
</comment>
<dbReference type="eggNOG" id="COG0772">
    <property type="taxonomic scope" value="Bacteria"/>
</dbReference>
<dbReference type="GO" id="GO:0071555">
    <property type="term" value="P:cell wall organization"/>
    <property type="evidence" value="ECO:0007669"/>
    <property type="project" value="UniProtKB-KW"/>
</dbReference>
<protein>
    <recommendedName>
        <fullName evidence="17">Probable peptidoglycan glycosyltransferase FtsW</fullName>
        <ecNumber evidence="19">2.4.99.28</ecNumber>
    </recommendedName>
    <alternativeName>
        <fullName evidence="18">Cell division protein FtsW</fullName>
    </alternativeName>
    <alternativeName>
        <fullName evidence="15">Cell wall polymerase</fullName>
    </alternativeName>
    <alternativeName>
        <fullName evidence="14">Peptidoglycan polymerase</fullName>
    </alternativeName>
</protein>
<dbReference type="AlphaFoldDB" id="A0A0B0EL63"/>
<comment type="similarity">
    <text evidence="16">Belongs to the SEDS family. FtsW subfamily.</text>
</comment>
<dbReference type="PANTHER" id="PTHR30474:SF2">
    <property type="entry name" value="PEPTIDOGLYCAN GLYCOSYLTRANSFERASE FTSW-RELATED"/>
    <property type="match status" value="1"/>
</dbReference>
<keyword evidence="5" id="KW-0328">Glycosyltransferase</keyword>
<comment type="pathway">
    <text evidence="2">Cell wall biogenesis; peptidoglycan biosynthesis.</text>
</comment>
<evidence type="ECO:0000256" key="15">
    <source>
        <dbReference type="ARBA" id="ARBA00033270"/>
    </source>
</evidence>
<evidence type="ECO:0000256" key="19">
    <source>
        <dbReference type="ARBA" id="ARBA00044770"/>
    </source>
</evidence>
<dbReference type="GO" id="GO:0009252">
    <property type="term" value="P:peptidoglycan biosynthetic process"/>
    <property type="evidence" value="ECO:0007669"/>
    <property type="project" value="UniProtKB-KW"/>
</dbReference>
<comment type="caution">
    <text evidence="22">The sequence shown here is derived from an EMBL/GenBank/DDBJ whole genome shotgun (WGS) entry which is preliminary data.</text>
</comment>
<dbReference type="GO" id="GO:0005886">
    <property type="term" value="C:plasma membrane"/>
    <property type="evidence" value="ECO:0007669"/>
    <property type="project" value="UniProtKB-SubCell"/>
</dbReference>
<evidence type="ECO:0000256" key="12">
    <source>
        <dbReference type="ARBA" id="ARBA00023306"/>
    </source>
</evidence>
<keyword evidence="3" id="KW-1003">Cell membrane</keyword>
<feature type="transmembrane region" description="Helical" evidence="21">
    <location>
        <begin position="190"/>
        <end position="215"/>
    </location>
</feature>
<feature type="transmembrane region" description="Helical" evidence="21">
    <location>
        <begin position="291"/>
        <end position="316"/>
    </location>
</feature>
<dbReference type="NCBIfam" id="TIGR02614">
    <property type="entry name" value="ftsW"/>
    <property type="match status" value="1"/>
</dbReference>
<keyword evidence="10 21" id="KW-1133">Transmembrane helix</keyword>
<dbReference type="InterPro" id="IPR001182">
    <property type="entry name" value="FtsW/RodA"/>
</dbReference>
<keyword evidence="13" id="KW-0961">Cell wall biogenesis/degradation</keyword>
<evidence type="ECO:0000256" key="8">
    <source>
        <dbReference type="ARBA" id="ARBA00022960"/>
    </source>
</evidence>
<evidence type="ECO:0000256" key="7">
    <source>
        <dbReference type="ARBA" id="ARBA00022692"/>
    </source>
</evidence>
<evidence type="ECO:0000256" key="21">
    <source>
        <dbReference type="SAM" id="Phobius"/>
    </source>
</evidence>
<dbReference type="PANTHER" id="PTHR30474">
    <property type="entry name" value="CELL CYCLE PROTEIN"/>
    <property type="match status" value="1"/>
</dbReference>
<dbReference type="InterPro" id="IPR013437">
    <property type="entry name" value="FtsW"/>
</dbReference>
<dbReference type="GO" id="GO:0008360">
    <property type="term" value="P:regulation of cell shape"/>
    <property type="evidence" value="ECO:0007669"/>
    <property type="project" value="UniProtKB-KW"/>
</dbReference>
<keyword evidence="9" id="KW-0573">Peptidoglycan synthesis</keyword>
<keyword evidence="8" id="KW-0133">Cell shape</keyword>
<dbReference type="PATRIC" id="fig|237368.3.peg.1605"/>
<dbReference type="GO" id="GO:0008955">
    <property type="term" value="F:peptidoglycan glycosyltransferase activity"/>
    <property type="evidence" value="ECO:0007669"/>
    <property type="project" value="UniProtKB-EC"/>
</dbReference>
<keyword evidence="11 21" id="KW-0472">Membrane</keyword>
<feature type="transmembrane region" description="Helical" evidence="21">
    <location>
        <begin position="35"/>
        <end position="53"/>
    </location>
</feature>
<evidence type="ECO:0000256" key="2">
    <source>
        <dbReference type="ARBA" id="ARBA00004752"/>
    </source>
</evidence>
<evidence type="ECO:0000256" key="17">
    <source>
        <dbReference type="ARBA" id="ARBA00041185"/>
    </source>
</evidence>
<evidence type="ECO:0000256" key="10">
    <source>
        <dbReference type="ARBA" id="ARBA00022989"/>
    </source>
</evidence>
<keyword evidence="7 21" id="KW-0812">Transmembrane</keyword>